<dbReference type="InterPro" id="IPR050187">
    <property type="entry name" value="Lipid_Phosphate_FormReg"/>
</dbReference>
<evidence type="ECO:0000256" key="10">
    <source>
        <dbReference type="ARBA" id="ARBA00023098"/>
    </source>
</evidence>
<name>A0ABS3L9Q3_9ENTE</name>
<evidence type="ECO:0000256" key="8">
    <source>
        <dbReference type="ARBA" id="ARBA00022840"/>
    </source>
</evidence>
<dbReference type="Gene3D" id="3.40.50.10330">
    <property type="entry name" value="Probable inorganic polyphosphate/atp-NAD kinase, domain 1"/>
    <property type="match status" value="1"/>
</dbReference>
<evidence type="ECO:0000256" key="12">
    <source>
        <dbReference type="ARBA" id="ARBA00023264"/>
    </source>
</evidence>
<sequence>MKNVLLIVNPSSGGEKAKEYEASAKEKLASLFDKVEVKRTEKAGDAENFAAKAAQEQYHSVFTMGGDGTVNEAVNGLAGQENRPNFGFFPLGTVNDLARALNMPLDPKEAISSLDITKQRHLDIGKINDRYFTNVVAIGAIPEGINQVDTKEKTKFGKMAYFISGAKQLSANQSYQFKLTIDGEEQEIESSTLLIGLTNSIGGFESLIPNATIDDGKLHLLYLKDQKFLDTVKTVPDLLKGITESTKNVAYLTAENLIIEVLNQAKLATNVDGDPGAALPVKIQVLPAHLTVYSG</sequence>
<dbReference type="InterPro" id="IPR017438">
    <property type="entry name" value="ATP-NAD_kinase_N"/>
</dbReference>
<dbReference type="InterPro" id="IPR005218">
    <property type="entry name" value="Diacylglycerol/lipid_kinase"/>
</dbReference>
<keyword evidence="5" id="KW-0479">Metal-binding</keyword>
<dbReference type="NCBIfam" id="TIGR00147">
    <property type="entry name" value="YegS/Rv2252/BmrU family lipid kinase"/>
    <property type="match status" value="1"/>
</dbReference>
<evidence type="ECO:0000256" key="2">
    <source>
        <dbReference type="ARBA" id="ARBA00005983"/>
    </source>
</evidence>
<evidence type="ECO:0000256" key="9">
    <source>
        <dbReference type="ARBA" id="ARBA00022842"/>
    </source>
</evidence>
<dbReference type="GO" id="GO:0016301">
    <property type="term" value="F:kinase activity"/>
    <property type="evidence" value="ECO:0007669"/>
    <property type="project" value="UniProtKB-KW"/>
</dbReference>
<dbReference type="Proteomes" id="UP000664601">
    <property type="component" value="Unassembled WGS sequence"/>
</dbReference>
<protein>
    <submittedName>
        <fullName evidence="14">Diacylglycerol kinase family lipid kinase</fullName>
    </submittedName>
</protein>
<keyword evidence="8" id="KW-0067">ATP-binding</keyword>
<organism evidence="14 15">
    <name type="scientific">Candidatus Enterococcus moelleringii</name>
    <dbReference type="NCBI Taxonomy" id="2815325"/>
    <lineage>
        <taxon>Bacteria</taxon>
        <taxon>Bacillati</taxon>
        <taxon>Bacillota</taxon>
        <taxon>Bacilli</taxon>
        <taxon>Lactobacillales</taxon>
        <taxon>Enterococcaceae</taxon>
        <taxon>Enterococcus</taxon>
    </lineage>
</organism>
<keyword evidence="3" id="KW-0444">Lipid biosynthesis</keyword>
<keyword evidence="7 14" id="KW-0418">Kinase</keyword>
<evidence type="ECO:0000256" key="6">
    <source>
        <dbReference type="ARBA" id="ARBA00022741"/>
    </source>
</evidence>
<comment type="caution">
    <text evidence="14">The sequence shown here is derived from an EMBL/GenBank/DDBJ whole genome shotgun (WGS) entry which is preliminary data.</text>
</comment>
<gene>
    <name evidence="14" type="ORF">JZO70_09285</name>
</gene>
<keyword evidence="6" id="KW-0547">Nucleotide-binding</keyword>
<evidence type="ECO:0000256" key="3">
    <source>
        <dbReference type="ARBA" id="ARBA00022516"/>
    </source>
</evidence>
<dbReference type="Pfam" id="PF19279">
    <property type="entry name" value="YegS_C"/>
    <property type="match status" value="1"/>
</dbReference>
<feature type="domain" description="DAGKc" evidence="13">
    <location>
        <begin position="1"/>
        <end position="131"/>
    </location>
</feature>
<dbReference type="PANTHER" id="PTHR12358:SF106">
    <property type="entry name" value="LIPID KINASE YEGS"/>
    <property type="match status" value="1"/>
</dbReference>
<dbReference type="PROSITE" id="PS50146">
    <property type="entry name" value="DAGK"/>
    <property type="match status" value="1"/>
</dbReference>
<evidence type="ECO:0000256" key="7">
    <source>
        <dbReference type="ARBA" id="ARBA00022777"/>
    </source>
</evidence>
<accession>A0ABS3L9Q3</accession>
<comment type="similarity">
    <text evidence="2">Belongs to the diacylglycerol/lipid kinase family.</text>
</comment>
<keyword evidence="4" id="KW-0808">Transferase</keyword>
<evidence type="ECO:0000256" key="4">
    <source>
        <dbReference type="ARBA" id="ARBA00022679"/>
    </source>
</evidence>
<dbReference type="SUPFAM" id="SSF111331">
    <property type="entry name" value="NAD kinase/diacylglycerol kinase-like"/>
    <property type="match status" value="1"/>
</dbReference>
<dbReference type="SMART" id="SM00046">
    <property type="entry name" value="DAGKc"/>
    <property type="match status" value="1"/>
</dbReference>
<keyword evidence="15" id="KW-1185">Reference proteome</keyword>
<dbReference type="EMBL" id="JAFREM010000015">
    <property type="protein sequence ID" value="MBO1306352.1"/>
    <property type="molecule type" value="Genomic_DNA"/>
</dbReference>
<evidence type="ECO:0000313" key="14">
    <source>
        <dbReference type="EMBL" id="MBO1306352.1"/>
    </source>
</evidence>
<evidence type="ECO:0000256" key="5">
    <source>
        <dbReference type="ARBA" id="ARBA00022723"/>
    </source>
</evidence>
<proteinExistence type="inferred from homology"/>
<dbReference type="RefSeq" id="WP_207673283.1">
    <property type="nucleotide sequence ID" value="NZ_JAFREM010000015.1"/>
</dbReference>
<dbReference type="InterPro" id="IPR045540">
    <property type="entry name" value="YegS/DAGK_C"/>
</dbReference>
<reference evidence="14 15" key="1">
    <citation type="submission" date="2021-03" db="EMBL/GenBank/DDBJ databases">
        <title>Enterococcal diversity collection.</title>
        <authorList>
            <person name="Gilmore M.S."/>
            <person name="Schwartzman J."/>
            <person name="Van Tyne D."/>
            <person name="Martin M."/>
            <person name="Earl A.M."/>
            <person name="Manson A.L."/>
            <person name="Straub T."/>
            <person name="Salamzade R."/>
            <person name="Saavedra J."/>
            <person name="Lebreton F."/>
            <person name="Prichula J."/>
            <person name="Schaufler K."/>
            <person name="Gaca A."/>
            <person name="Sgardioli B."/>
            <person name="Wagenaar J."/>
            <person name="Strong T."/>
        </authorList>
    </citation>
    <scope>NUCLEOTIDE SEQUENCE [LARGE SCALE GENOMIC DNA]</scope>
    <source>
        <strain evidence="14 15">669A</strain>
    </source>
</reference>
<keyword evidence="10" id="KW-0443">Lipid metabolism</keyword>
<comment type="cofactor">
    <cofactor evidence="1">
        <name>Mg(2+)</name>
        <dbReference type="ChEBI" id="CHEBI:18420"/>
    </cofactor>
</comment>
<dbReference type="InterPro" id="IPR016064">
    <property type="entry name" value="NAD/diacylglycerol_kinase_sf"/>
</dbReference>
<evidence type="ECO:0000256" key="1">
    <source>
        <dbReference type="ARBA" id="ARBA00001946"/>
    </source>
</evidence>
<dbReference type="Pfam" id="PF00781">
    <property type="entry name" value="DAGK_cat"/>
    <property type="match status" value="1"/>
</dbReference>
<keyword evidence="11" id="KW-0594">Phospholipid biosynthesis</keyword>
<keyword evidence="12" id="KW-1208">Phospholipid metabolism</keyword>
<evidence type="ECO:0000259" key="13">
    <source>
        <dbReference type="PROSITE" id="PS50146"/>
    </source>
</evidence>
<evidence type="ECO:0000256" key="11">
    <source>
        <dbReference type="ARBA" id="ARBA00023209"/>
    </source>
</evidence>
<dbReference type="PANTHER" id="PTHR12358">
    <property type="entry name" value="SPHINGOSINE KINASE"/>
    <property type="match status" value="1"/>
</dbReference>
<evidence type="ECO:0000313" key="15">
    <source>
        <dbReference type="Proteomes" id="UP000664601"/>
    </source>
</evidence>
<keyword evidence="9" id="KW-0460">Magnesium</keyword>
<dbReference type="Gene3D" id="2.60.200.40">
    <property type="match status" value="1"/>
</dbReference>
<dbReference type="InterPro" id="IPR001206">
    <property type="entry name" value="Diacylglycerol_kinase_cat_dom"/>
</dbReference>